<dbReference type="InterPro" id="IPR032697">
    <property type="entry name" value="SQ_cyclase_N"/>
</dbReference>
<dbReference type="Proteomes" id="UP001605036">
    <property type="component" value="Unassembled WGS sequence"/>
</dbReference>
<feature type="region of interest" description="Disordered" evidence="1">
    <location>
        <begin position="70"/>
        <end position="111"/>
    </location>
</feature>
<keyword evidence="4" id="KW-1185">Reference proteome</keyword>
<evidence type="ECO:0000313" key="4">
    <source>
        <dbReference type="Proteomes" id="UP001605036"/>
    </source>
</evidence>
<proteinExistence type="predicted"/>
<evidence type="ECO:0000256" key="1">
    <source>
        <dbReference type="SAM" id="MobiDB-lite"/>
    </source>
</evidence>
<comment type="caution">
    <text evidence="3">The sequence shown here is derived from an EMBL/GenBank/DDBJ whole genome shotgun (WGS) entry which is preliminary data.</text>
</comment>
<dbReference type="Pfam" id="PF13249">
    <property type="entry name" value="SQHop_cyclase_N"/>
    <property type="match status" value="1"/>
</dbReference>
<accession>A0ABD1XHN2</accession>
<organism evidence="3 4">
    <name type="scientific">Riccia fluitans</name>
    <dbReference type="NCBI Taxonomy" id="41844"/>
    <lineage>
        <taxon>Eukaryota</taxon>
        <taxon>Viridiplantae</taxon>
        <taxon>Streptophyta</taxon>
        <taxon>Embryophyta</taxon>
        <taxon>Marchantiophyta</taxon>
        <taxon>Marchantiopsida</taxon>
        <taxon>Marchantiidae</taxon>
        <taxon>Marchantiales</taxon>
        <taxon>Ricciaceae</taxon>
        <taxon>Riccia</taxon>
    </lineage>
</organism>
<name>A0ABD1XHN2_9MARC</name>
<feature type="compositionally biased region" description="Polar residues" evidence="1">
    <location>
        <begin position="100"/>
        <end position="111"/>
    </location>
</feature>
<dbReference type="AlphaFoldDB" id="A0ABD1XHN2"/>
<reference evidence="3 4" key="1">
    <citation type="submission" date="2024-09" db="EMBL/GenBank/DDBJ databases">
        <title>Chromosome-scale assembly of Riccia fluitans.</title>
        <authorList>
            <person name="Paukszto L."/>
            <person name="Sawicki J."/>
            <person name="Karawczyk K."/>
            <person name="Piernik-Szablinska J."/>
            <person name="Szczecinska M."/>
            <person name="Mazdziarz M."/>
        </authorList>
    </citation>
    <scope>NUCLEOTIDE SEQUENCE [LARGE SCALE GENOMIC DNA]</scope>
    <source>
        <strain evidence="3">Rf_01</strain>
        <tissue evidence="3">Aerial parts of the thallus</tissue>
    </source>
</reference>
<dbReference type="Gene3D" id="1.50.10.20">
    <property type="match status" value="1"/>
</dbReference>
<gene>
    <name evidence="3" type="ORF">R1flu_027024</name>
</gene>
<evidence type="ECO:0000259" key="2">
    <source>
        <dbReference type="Pfam" id="PF13249"/>
    </source>
</evidence>
<feature type="domain" description="Squalene cyclase N-terminal" evidence="2">
    <location>
        <begin position="5"/>
        <end position="67"/>
    </location>
</feature>
<protein>
    <recommendedName>
        <fullName evidence="2">Squalene cyclase N-terminal domain-containing protein</fullName>
    </recommendedName>
</protein>
<sequence>MTCQMLGLNISESKAEKIVKYYRKTQNPADGSWSIAHGVEGDISTTCEAYVALAILGVEAEDDALHSKMFHSQKRGASRHSNLHPNKPGAVRSFSLGRSPCSTSRADSAAA</sequence>
<dbReference type="EMBL" id="JBHFFA010000008">
    <property type="protein sequence ID" value="KAL2608451.1"/>
    <property type="molecule type" value="Genomic_DNA"/>
</dbReference>
<evidence type="ECO:0000313" key="3">
    <source>
        <dbReference type="EMBL" id="KAL2608451.1"/>
    </source>
</evidence>
<dbReference type="SUPFAM" id="SSF48239">
    <property type="entry name" value="Terpenoid cyclases/Protein prenyltransferases"/>
    <property type="match status" value="1"/>
</dbReference>
<dbReference type="InterPro" id="IPR008930">
    <property type="entry name" value="Terpenoid_cyclase/PrenylTrfase"/>
</dbReference>
<feature type="compositionally biased region" description="Basic residues" evidence="1">
    <location>
        <begin position="70"/>
        <end position="82"/>
    </location>
</feature>